<dbReference type="SUPFAM" id="SSF81321">
    <property type="entry name" value="Family A G protein-coupled receptor-like"/>
    <property type="match status" value="1"/>
</dbReference>
<sequence length="72" mass="7863">LTSFIVSNTAATLGIVCNSLLIYLVLKKTPKQLSNYSVLILNNSICDFFASVAALFVRQRYLSYVAGSTLLT</sequence>
<dbReference type="AlphaFoldDB" id="A0A0N4XAK9"/>
<feature type="transmembrane region" description="Helical" evidence="6">
    <location>
        <begin position="6"/>
        <end position="26"/>
    </location>
</feature>
<evidence type="ECO:0000313" key="7">
    <source>
        <dbReference type="WBParaSite" id="HPLM_0002140401-mRNA-1"/>
    </source>
</evidence>
<comment type="subcellular location">
    <subcellularLocation>
        <location evidence="1">Membrane</location>
        <topology evidence="1">Multi-pass membrane protein</topology>
    </subcellularLocation>
</comment>
<reference evidence="7" key="1">
    <citation type="submission" date="2017-02" db="UniProtKB">
        <authorList>
            <consortium name="WormBaseParasite"/>
        </authorList>
    </citation>
    <scope>IDENTIFICATION</scope>
</reference>
<protein>
    <submittedName>
        <fullName evidence="7">G_PROTEIN_RECEP_F1_2 domain-containing protein</fullName>
    </submittedName>
</protein>
<evidence type="ECO:0000256" key="5">
    <source>
        <dbReference type="ARBA" id="ARBA00023136"/>
    </source>
</evidence>
<dbReference type="PANTHER" id="PTHR22945">
    <property type="entry name" value="SERPENTINE RECEPTOR, CLASS D DELTA"/>
    <property type="match status" value="1"/>
</dbReference>
<evidence type="ECO:0000256" key="2">
    <source>
        <dbReference type="ARBA" id="ARBA00009166"/>
    </source>
</evidence>
<keyword evidence="4 6" id="KW-1133">Transmembrane helix</keyword>
<evidence type="ECO:0000256" key="4">
    <source>
        <dbReference type="ARBA" id="ARBA00022989"/>
    </source>
</evidence>
<evidence type="ECO:0000256" key="6">
    <source>
        <dbReference type="SAM" id="Phobius"/>
    </source>
</evidence>
<organism evidence="7">
    <name type="scientific">Haemonchus placei</name>
    <name type="common">Barber's pole worm</name>
    <dbReference type="NCBI Taxonomy" id="6290"/>
    <lineage>
        <taxon>Eukaryota</taxon>
        <taxon>Metazoa</taxon>
        <taxon>Ecdysozoa</taxon>
        <taxon>Nematoda</taxon>
        <taxon>Chromadorea</taxon>
        <taxon>Rhabditida</taxon>
        <taxon>Rhabditina</taxon>
        <taxon>Rhabditomorpha</taxon>
        <taxon>Strongyloidea</taxon>
        <taxon>Trichostrongylidae</taxon>
        <taxon>Haemonchus</taxon>
    </lineage>
</organism>
<dbReference type="Pfam" id="PF10317">
    <property type="entry name" value="7TM_GPCR_Srd"/>
    <property type="match status" value="1"/>
</dbReference>
<dbReference type="WBParaSite" id="HPLM_0002140401-mRNA-1">
    <property type="protein sequence ID" value="HPLM_0002140401-mRNA-1"/>
    <property type="gene ID" value="HPLM_0002140401"/>
</dbReference>
<keyword evidence="3 6" id="KW-0812">Transmembrane</keyword>
<dbReference type="GO" id="GO:0016020">
    <property type="term" value="C:membrane"/>
    <property type="evidence" value="ECO:0007669"/>
    <property type="project" value="UniProtKB-SubCell"/>
</dbReference>
<proteinExistence type="inferred from homology"/>
<dbReference type="InterPro" id="IPR050920">
    <property type="entry name" value="Nematode_rcpt-like_delta"/>
</dbReference>
<evidence type="ECO:0000256" key="1">
    <source>
        <dbReference type="ARBA" id="ARBA00004141"/>
    </source>
</evidence>
<evidence type="ECO:0000256" key="3">
    <source>
        <dbReference type="ARBA" id="ARBA00022692"/>
    </source>
</evidence>
<name>A0A0N4XAK9_HAEPC</name>
<dbReference type="PANTHER" id="PTHR22945:SF40">
    <property type="entry name" value="SERPENTINE RECEPTOR, CLASS D (DELTA)-RELATED"/>
    <property type="match status" value="1"/>
</dbReference>
<feature type="transmembrane region" description="Helical" evidence="6">
    <location>
        <begin position="38"/>
        <end position="57"/>
    </location>
</feature>
<accession>A0A0N4XAK9</accession>
<keyword evidence="5 6" id="KW-0472">Membrane</keyword>
<dbReference type="InterPro" id="IPR019421">
    <property type="entry name" value="7TM_GPCR_serpentine_rcpt_Srd"/>
</dbReference>
<comment type="similarity">
    <text evidence="2">Belongs to the nematode receptor-like protein srd family.</text>
</comment>